<evidence type="ECO:0000256" key="1">
    <source>
        <dbReference type="SAM" id="Phobius"/>
    </source>
</evidence>
<evidence type="ECO:0000313" key="3">
    <source>
        <dbReference type="Proteomes" id="UP000018855"/>
    </source>
</evidence>
<dbReference type="EMBL" id="AZMJ01000160">
    <property type="protein sequence ID" value="ETJ01026.1"/>
    <property type="molecule type" value="Genomic_DNA"/>
</dbReference>
<feature type="transmembrane region" description="Helical" evidence="1">
    <location>
        <begin position="9"/>
        <end position="28"/>
    </location>
</feature>
<dbReference type="AlphaFoldDB" id="W1V5T0"/>
<sequence>MTFSKYKKTVIACILALGIGVGGGYYFFGSPVNTQPTNVREQTKQTKPITETRNTYVVQAAKESGPAVVGITTQVFQKDIFNRTIYAGEGVGSGVLIDND</sequence>
<keyword evidence="1" id="KW-0812">Transmembrane</keyword>
<proteinExistence type="predicted"/>
<reference evidence="2 3" key="1">
    <citation type="submission" date="2013-12" db="EMBL/GenBank/DDBJ databases">
        <title>A Varibaculum cambriense genome reconstructed from a premature infant gut community with otherwise low bacterial novelty that shifts toward anaerobic metabolism during the third week of life.</title>
        <authorList>
            <person name="Brown C.T."/>
            <person name="Sharon I."/>
            <person name="Thomas B.C."/>
            <person name="Castelle C.J."/>
            <person name="Morowitz M.J."/>
            <person name="Banfield J.F."/>
        </authorList>
    </citation>
    <scope>NUCLEOTIDE SEQUENCE [LARGE SCALE GENOMIC DNA]</scope>
    <source>
        <strain evidence="3">DORA_11</strain>
    </source>
</reference>
<keyword evidence="1" id="KW-0472">Membrane</keyword>
<dbReference type="Proteomes" id="UP000018855">
    <property type="component" value="Unassembled WGS sequence"/>
</dbReference>
<protein>
    <submittedName>
        <fullName evidence="2">Peptidase S1 and S6 chymotrypsin/Hap</fullName>
    </submittedName>
</protein>
<gene>
    <name evidence="2" type="ORF">Q619_VDC00160G0001</name>
</gene>
<evidence type="ECO:0000313" key="2">
    <source>
        <dbReference type="EMBL" id="ETJ01026.1"/>
    </source>
</evidence>
<comment type="caution">
    <text evidence="2">The sequence shown here is derived from an EMBL/GenBank/DDBJ whole genome shotgun (WGS) entry which is preliminary data.</text>
</comment>
<organism evidence="2 3">
    <name type="scientific">Veillonella dispar DORA_11</name>
    <dbReference type="NCBI Taxonomy" id="1403949"/>
    <lineage>
        <taxon>Bacteria</taxon>
        <taxon>Bacillati</taxon>
        <taxon>Bacillota</taxon>
        <taxon>Negativicutes</taxon>
        <taxon>Veillonellales</taxon>
        <taxon>Veillonellaceae</taxon>
        <taxon>Veillonella</taxon>
    </lineage>
</organism>
<keyword evidence="1" id="KW-1133">Transmembrane helix</keyword>
<name>W1V5T0_9FIRM</name>
<feature type="non-terminal residue" evidence="2">
    <location>
        <position position="100"/>
    </location>
</feature>
<accession>W1V5T0</accession>